<dbReference type="SUPFAM" id="SSF50199">
    <property type="entry name" value="Staphylococcal nuclease"/>
    <property type="match status" value="1"/>
</dbReference>
<sequence>MAYGGLSIERVYKCTILRIIDGDTVDVDVDLGFGMKYAKQRVRLLGIDTPESRTRDKTEKFYG</sequence>
<evidence type="ECO:0000313" key="1">
    <source>
        <dbReference type="EMBL" id="SVD11056.1"/>
    </source>
</evidence>
<name>A0A382SMJ3_9ZZZZ</name>
<dbReference type="EMBL" id="UINC01130166">
    <property type="protein sequence ID" value="SVD11056.1"/>
    <property type="molecule type" value="Genomic_DNA"/>
</dbReference>
<feature type="non-terminal residue" evidence="1">
    <location>
        <position position="63"/>
    </location>
</feature>
<dbReference type="InterPro" id="IPR035437">
    <property type="entry name" value="SNase_OB-fold_sf"/>
</dbReference>
<protein>
    <recommendedName>
        <fullName evidence="2">TNase-like domain-containing protein</fullName>
    </recommendedName>
</protein>
<proteinExistence type="predicted"/>
<reference evidence="1" key="1">
    <citation type="submission" date="2018-05" db="EMBL/GenBank/DDBJ databases">
        <authorList>
            <person name="Lanie J.A."/>
            <person name="Ng W.-L."/>
            <person name="Kazmierczak K.M."/>
            <person name="Andrzejewski T.M."/>
            <person name="Davidsen T.M."/>
            <person name="Wayne K.J."/>
            <person name="Tettelin H."/>
            <person name="Glass J.I."/>
            <person name="Rusch D."/>
            <person name="Podicherti R."/>
            <person name="Tsui H.-C.T."/>
            <person name="Winkler M.E."/>
        </authorList>
    </citation>
    <scope>NUCLEOTIDE SEQUENCE</scope>
</reference>
<dbReference type="Gene3D" id="2.40.50.90">
    <property type="match status" value="1"/>
</dbReference>
<gene>
    <name evidence="1" type="ORF">METZ01_LOCUS363910</name>
</gene>
<organism evidence="1">
    <name type="scientific">marine metagenome</name>
    <dbReference type="NCBI Taxonomy" id="408172"/>
    <lineage>
        <taxon>unclassified sequences</taxon>
        <taxon>metagenomes</taxon>
        <taxon>ecological metagenomes</taxon>
    </lineage>
</organism>
<dbReference type="AlphaFoldDB" id="A0A382SMJ3"/>
<evidence type="ECO:0008006" key="2">
    <source>
        <dbReference type="Google" id="ProtNLM"/>
    </source>
</evidence>
<accession>A0A382SMJ3</accession>